<reference evidence="2 3" key="1">
    <citation type="submission" date="2018-03" db="EMBL/GenBank/DDBJ databases">
        <authorList>
            <person name="Guldener U."/>
        </authorList>
    </citation>
    <scope>NUCLEOTIDE SEQUENCE [LARGE SCALE GENOMIC DNA]</scope>
    <source>
        <strain evidence="2 3">DAOM196992</strain>
    </source>
</reference>
<sequence>MVARPSRLSRRFSSPGAQAHPYSGADVGRSTSPPVGVRLQARRNYGNLFLQGRNQDRQGLGAIRPHGECATLCLSSADRSRDESQDIVQQLELVLPAPGPPCLLMVLASTGSATSASHGQLQCASRWALLERQAPRPRDLLRSETAARQAHISLAARHNGLSAARATGNGQDATGRDRDDYPGSTTTTSRRADTSPLMTGLRLPRRTHPVKLIRPADHVSMPAVFRVLVSESAQSAPMPPPTIGGSVPSIARRVLSHPRMLSISTESNDLSRHGATRPTTR</sequence>
<proteinExistence type="predicted"/>
<evidence type="ECO:0000313" key="2">
    <source>
        <dbReference type="EMBL" id="SPO36367.1"/>
    </source>
</evidence>
<organism evidence="2 3">
    <name type="scientific">Pseudozyma flocculosa</name>
    <dbReference type="NCBI Taxonomy" id="84751"/>
    <lineage>
        <taxon>Eukaryota</taxon>
        <taxon>Fungi</taxon>
        <taxon>Dikarya</taxon>
        <taxon>Basidiomycota</taxon>
        <taxon>Ustilaginomycotina</taxon>
        <taxon>Ustilaginomycetes</taxon>
        <taxon>Ustilaginales</taxon>
        <taxon>Ustilaginaceae</taxon>
        <taxon>Pseudozyma</taxon>
    </lineage>
</organism>
<feature type="region of interest" description="Disordered" evidence="1">
    <location>
        <begin position="158"/>
        <end position="208"/>
    </location>
</feature>
<feature type="compositionally biased region" description="Low complexity" evidence="1">
    <location>
        <begin position="1"/>
        <end position="15"/>
    </location>
</feature>
<evidence type="ECO:0000256" key="1">
    <source>
        <dbReference type="SAM" id="MobiDB-lite"/>
    </source>
</evidence>
<evidence type="ECO:0000313" key="3">
    <source>
        <dbReference type="Proteomes" id="UP000323386"/>
    </source>
</evidence>
<accession>A0A5C3EY92</accession>
<dbReference type="Proteomes" id="UP000323386">
    <property type="component" value="Unassembled WGS sequence"/>
</dbReference>
<gene>
    <name evidence="2" type="ORF">PSFLO_01838</name>
</gene>
<feature type="region of interest" description="Disordered" evidence="1">
    <location>
        <begin position="261"/>
        <end position="281"/>
    </location>
</feature>
<feature type="region of interest" description="Disordered" evidence="1">
    <location>
        <begin position="1"/>
        <end position="35"/>
    </location>
</feature>
<dbReference type="AlphaFoldDB" id="A0A5C3EY92"/>
<protein>
    <submittedName>
        <fullName evidence="2">Uncharacterized protein</fullName>
    </submittedName>
</protein>
<dbReference type="EMBL" id="OOIP01000004">
    <property type="protein sequence ID" value="SPO36367.1"/>
    <property type="molecule type" value="Genomic_DNA"/>
</dbReference>
<keyword evidence="3" id="KW-1185">Reference proteome</keyword>
<name>A0A5C3EY92_9BASI</name>